<accession>A0A7G6YCE9</accession>
<feature type="domain" description="Shikimate dehydrogenase substrate binding N-terminal" evidence="1">
    <location>
        <begin position="25"/>
        <end position="92"/>
    </location>
</feature>
<evidence type="ECO:0000313" key="2">
    <source>
        <dbReference type="EMBL" id="QNE36164.1"/>
    </source>
</evidence>
<sequence length="271" mass="28741">MPILNKDMQVCISLSGRPSNIGTRFHNFLYDELGLNFVYKAFTTDDLEGAVRGIRALGFRGCSVSMPFKEAIIPLVDNLEPSALAIESVNTVVNEDGLLTASNTDYEAVAQLLGEHAVDPSSRVAVRGSGGMAKAVVAAFRGAGFDDLTVLARNEAAGTALAEKYGYTWTAADPAPDFDVIVNVTPLGMRGADESAQSFGEAFVERASVVFDVVAFPSETPLIAAGRAAGKRLITGAEVIALQAARQFERYTGVALTPDQIARASEFSRAE</sequence>
<dbReference type="InterPro" id="IPR013708">
    <property type="entry name" value="Shikimate_DH-bd_N"/>
</dbReference>
<dbReference type="Gene3D" id="3.40.50.720">
    <property type="entry name" value="NAD(P)-binding Rossmann-like Domain"/>
    <property type="match status" value="1"/>
</dbReference>
<dbReference type="GO" id="GO:0005829">
    <property type="term" value="C:cytosol"/>
    <property type="evidence" value="ECO:0007669"/>
    <property type="project" value="TreeGrafter"/>
</dbReference>
<dbReference type="GO" id="GO:0019632">
    <property type="term" value="P:shikimate metabolic process"/>
    <property type="evidence" value="ECO:0007669"/>
    <property type="project" value="TreeGrafter"/>
</dbReference>
<dbReference type="InterPro" id="IPR046346">
    <property type="entry name" value="Aminoacid_DH-like_N_sf"/>
</dbReference>
<dbReference type="SUPFAM" id="SSF51735">
    <property type="entry name" value="NAD(P)-binding Rossmann-fold domains"/>
    <property type="match status" value="1"/>
</dbReference>
<protein>
    <submittedName>
        <fullName evidence="2">Shikimate 5-dehydrogenase</fullName>
    </submittedName>
</protein>
<dbReference type="CDD" id="cd01065">
    <property type="entry name" value="NAD_bind_Shikimate_DH"/>
    <property type="match status" value="1"/>
</dbReference>
<dbReference type="EMBL" id="CP043641">
    <property type="protein sequence ID" value="QNE36164.1"/>
    <property type="molecule type" value="Genomic_DNA"/>
</dbReference>
<organism evidence="2 3">
    <name type="scientific">Leifsonia shinshuensis</name>
    <dbReference type="NCBI Taxonomy" id="150026"/>
    <lineage>
        <taxon>Bacteria</taxon>
        <taxon>Bacillati</taxon>
        <taxon>Actinomycetota</taxon>
        <taxon>Actinomycetes</taxon>
        <taxon>Micrococcales</taxon>
        <taxon>Microbacteriaceae</taxon>
        <taxon>Leifsonia</taxon>
    </lineage>
</organism>
<dbReference type="RefSeq" id="WP_185275606.1">
    <property type="nucleotide sequence ID" value="NZ_CP043641.1"/>
</dbReference>
<dbReference type="GO" id="GO:0050661">
    <property type="term" value="F:NADP binding"/>
    <property type="evidence" value="ECO:0007669"/>
    <property type="project" value="TreeGrafter"/>
</dbReference>
<dbReference type="SUPFAM" id="SSF53223">
    <property type="entry name" value="Aminoacid dehydrogenase-like, N-terminal domain"/>
    <property type="match status" value="1"/>
</dbReference>
<dbReference type="AlphaFoldDB" id="A0A7G6YCE9"/>
<dbReference type="KEGG" id="lse:F1C12_14285"/>
<dbReference type="NCBIfam" id="NF009202">
    <property type="entry name" value="PRK12550.1"/>
    <property type="match status" value="1"/>
</dbReference>
<evidence type="ECO:0000313" key="3">
    <source>
        <dbReference type="Proteomes" id="UP000515511"/>
    </source>
</evidence>
<reference evidence="3" key="1">
    <citation type="submission" date="2019-09" db="EMBL/GenBank/DDBJ databases">
        <title>Antimicrobial potential of Antarctic Bacteria.</title>
        <authorList>
            <person name="Benaud N."/>
            <person name="Edwards R.J."/>
            <person name="Ferrari B.C."/>
        </authorList>
    </citation>
    <scope>NUCLEOTIDE SEQUENCE [LARGE SCALE GENOMIC DNA]</scope>
    <source>
        <strain evidence="3">INR9</strain>
    </source>
</reference>
<dbReference type="GO" id="GO:0009423">
    <property type="term" value="P:chorismate biosynthetic process"/>
    <property type="evidence" value="ECO:0007669"/>
    <property type="project" value="TreeGrafter"/>
</dbReference>
<dbReference type="PANTHER" id="PTHR21089:SF9">
    <property type="entry name" value="SHIKIMATE DEHYDROGENASE-LIKE PROTEIN HI_0607"/>
    <property type="match status" value="1"/>
</dbReference>
<dbReference type="Gene3D" id="3.40.50.10860">
    <property type="entry name" value="Leucine Dehydrogenase, chain A, domain 1"/>
    <property type="match status" value="1"/>
</dbReference>
<gene>
    <name evidence="2" type="ORF">F1C12_14285</name>
</gene>
<dbReference type="NCBIfam" id="NF001319">
    <property type="entry name" value="PRK00258.3-3"/>
    <property type="match status" value="1"/>
</dbReference>
<proteinExistence type="predicted"/>
<dbReference type="Pfam" id="PF08501">
    <property type="entry name" value="Shikimate_dh_N"/>
    <property type="match status" value="1"/>
</dbReference>
<dbReference type="InterPro" id="IPR036291">
    <property type="entry name" value="NAD(P)-bd_dom_sf"/>
</dbReference>
<dbReference type="PANTHER" id="PTHR21089">
    <property type="entry name" value="SHIKIMATE DEHYDROGENASE"/>
    <property type="match status" value="1"/>
</dbReference>
<dbReference type="Proteomes" id="UP000515511">
    <property type="component" value="Chromosome"/>
</dbReference>
<dbReference type="GO" id="GO:0004764">
    <property type="term" value="F:shikimate 3-dehydrogenase (NADP+) activity"/>
    <property type="evidence" value="ECO:0007669"/>
    <property type="project" value="InterPro"/>
</dbReference>
<dbReference type="InterPro" id="IPR022893">
    <property type="entry name" value="Shikimate_DH_fam"/>
</dbReference>
<evidence type="ECO:0000259" key="1">
    <source>
        <dbReference type="Pfam" id="PF08501"/>
    </source>
</evidence>
<name>A0A7G6YCE9_9MICO</name>